<dbReference type="SUPFAM" id="SSF52172">
    <property type="entry name" value="CheY-like"/>
    <property type="match status" value="1"/>
</dbReference>
<evidence type="ECO:0000259" key="20">
    <source>
        <dbReference type="PROSITE" id="PS50110"/>
    </source>
</evidence>
<dbReference type="EMBL" id="JABVCQ010000012">
    <property type="protein sequence ID" value="MBB1125981.1"/>
    <property type="molecule type" value="Genomic_DNA"/>
</dbReference>
<dbReference type="CDD" id="cd00130">
    <property type="entry name" value="PAS"/>
    <property type="match status" value="1"/>
</dbReference>
<dbReference type="RefSeq" id="WP_182583611.1">
    <property type="nucleotide sequence ID" value="NZ_JABVCQ010000012.1"/>
</dbReference>
<dbReference type="SUPFAM" id="SSF55781">
    <property type="entry name" value="GAF domain-like"/>
    <property type="match status" value="1"/>
</dbReference>
<dbReference type="SUPFAM" id="SSF47226">
    <property type="entry name" value="Histidine-containing phosphotransfer domain, HPT domain"/>
    <property type="match status" value="1"/>
</dbReference>
<evidence type="ECO:0000256" key="14">
    <source>
        <dbReference type="ARBA" id="ARBA00064003"/>
    </source>
</evidence>
<comment type="caution">
    <text evidence="24">The sequence shown here is derived from an EMBL/GenBank/DDBJ whole genome shotgun (WGS) entry which is preliminary data.</text>
</comment>
<comment type="subcellular location">
    <subcellularLocation>
        <location evidence="2">Cell membrane</location>
        <topology evidence="2">Multi-pass membrane protein</topology>
    </subcellularLocation>
</comment>
<evidence type="ECO:0000256" key="6">
    <source>
        <dbReference type="ARBA" id="ARBA00022679"/>
    </source>
</evidence>
<evidence type="ECO:0000313" key="25">
    <source>
        <dbReference type="Proteomes" id="UP000548632"/>
    </source>
</evidence>
<dbReference type="SMART" id="SM00065">
    <property type="entry name" value="GAF"/>
    <property type="match status" value="1"/>
</dbReference>
<dbReference type="Pfam" id="PF00512">
    <property type="entry name" value="HisKA"/>
    <property type="match status" value="1"/>
</dbReference>
<dbReference type="CDD" id="cd00082">
    <property type="entry name" value="HisKA"/>
    <property type="match status" value="1"/>
</dbReference>
<dbReference type="InterPro" id="IPR001789">
    <property type="entry name" value="Sig_transdc_resp-reg_receiver"/>
</dbReference>
<dbReference type="InterPro" id="IPR003661">
    <property type="entry name" value="HisK_dim/P_dom"/>
</dbReference>
<dbReference type="PROSITE" id="PS50109">
    <property type="entry name" value="HIS_KIN"/>
    <property type="match status" value="1"/>
</dbReference>
<name>A0A839HB71_9GAMM</name>
<dbReference type="InterPro" id="IPR008207">
    <property type="entry name" value="Sig_transdc_His_kin_Hpt_dom"/>
</dbReference>
<dbReference type="InterPro" id="IPR036890">
    <property type="entry name" value="HATPase_C_sf"/>
</dbReference>
<protein>
    <recommendedName>
        <fullName evidence="15">Sensory/regulatory protein RpfC</fullName>
        <ecNumber evidence="3">2.7.13.3</ecNumber>
    </recommendedName>
</protein>
<organism evidence="24 25">
    <name type="scientific">Thiospirillum jenense</name>
    <dbReference type="NCBI Taxonomy" id="1653858"/>
    <lineage>
        <taxon>Bacteria</taxon>
        <taxon>Pseudomonadati</taxon>
        <taxon>Pseudomonadota</taxon>
        <taxon>Gammaproteobacteria</taxon>
        <taxon>Chromatiales</taxon>
        <taxon>Chromatiaceae</taxon>
        <taxon>Thiospirillum</taxon>
    </lineage>
</organism>
<dbReference type="SMART" id="SM00388">
    <property type="entry name" value="HisKA"/>
    <property type="match status" value="1"/>
</dbReference>
<keyword evidence="13 18" id="KW-0472">Membrane</keyword>
<dbReference type="InterPro" id="IPR036097">
    <property type="entry name" value="HisK_dim/P_sf"/>
</dbReference>
<evidence type="ECO:0000256" key="2">
    <source>
        <dbReference type="ARBA" id="ARBA00004651"/>
    </source>
</evidence>
<comment type="catalytic activity">
    <reaction evidence="1">
        <text>ATP + protein L-histidine = ADP + protein N-phospho-L-histidine.</text>
        <dbReference type="EC" id="2.7.13.3"/>
    </reaction>
</comment>
<keyword evidence="10" id="KW-0067">ATP-binding</keyword>
<dbReference type="Pfam" id="PF01627">
    <property type="entry name" value="Hpt"/>
    <property type="match status" value="1"/>
</dbReference>
<dbReference type="Gene3D" id="3.30.450.40">
    <property type="match status" value="1"/>
</dbReference>
<evidence type="ECO:0000256" key="10">
    <source>
        <dbReference type="ARBA" id="ARBA00022840"/>
    </source>
</evidence>
<dbReference type="InterPro" id="IPR004358">
    <property type="entry name" value="Sig_transdc_His_kin-like_C"/>
</dbReference>
<evidence type="ECO:0000259" key="19">
    <source>
        <dbReference type="PROSITE" id="PS50109"/>
    </source>
</evidence>
<feature type="domain" description="Response regulatory" evidence="20">
    <location>
        <begin position="975"/>
        <end position="1102"/>
    </location>
</feature>
<keyword evidence="7 18" id="KW-0812">Transmembrane</keyword>
<keyword evidence="4" id="KW-1003">Cell membrane</keyword>
<dbReference type="CDD" id="cd12914">
    <property type="entry name" value="PDC1_DGC_like"/>
    <property type="match status" value="1"/>
</dbReference>
<evidence type="ECO:0000259" key="21">
    <source>
        <dbReference type="PROSITE" id="PS50112"/>
    </source>
</evidence>
<dbReference type="PROSITE" id="PS50112">
    <property type="entry name" value="PAS"/>
    <property type="match status" value="1"/>
</dbReference>
<keyword evidence="6" id="KW-0808">Transferase</keyword>
<dbReference type="Pfam" id="PF01590">
    <property type="entry name" value="GAF"/>
    <property type="match status" value="1"/>
</dbReference>
<evidence type="ECO:0000313" key="24">
    <source>
        <dbReference type="EMBL" id="MBB1125981.1"/>
    </source>
</evidence>
<dbReference type="InterPro" id="IPR036641">
    <property type="entry name" value="HPT_dom_sf"/>
</dbReference>
<dbReference type="GO" id="GO:0005524">
    <property type="term" value="F:ATP binding"/>
    <property type="evidence" value="ECO:0007669"/>
    <property type="project" value="UniProtKB-KW"/>
</dbReference>
<evidence type="ECO:0000256" key="7">
    <source>
        <dbReference type="ARBA" id="ARBA00022692"/>
    </source>
</evidence>
<dbReference type="Gene3D" id="1.20.120.160">
    <property type="entry name" value="HPT domain"/>
    <property type="match status" value="1"/>
</dbReference>
<dbReference type="PROSITE" id="PS50113">
    <property type="entry name" value="PAC"/>
    <property type="match status" value="1"/>
</dbReference>
<dbReference type="Pfam" id="PF00072">
    <property type="entry name" value="Response_reg"/>
    <property type="match status" value="1"/>
</dbReference>
<gene>
    <name evidence="24" type="ORF">HUK38_07020</name>
</gene>
<keyword evidence="25" id="KW-1185">Reference proteome</keyword>
<dbReference type="NCBIfam" id="TIGR00229">
    <property type="entry name" value="sensory_box"/>
    <property type="match status" value="1"/>
</dbReference>
<dbReference type="PANTHER" id="PTHR45339">
    <property type="entry name" value="HYBRID SIGNAL TRANSDUCTION HISTIDINE KINASE J"/>
    <property type="match status" value="1"/>
</dbReference>
<accession>A0A839HB71</accession>
<evidence type="ECO:0000256" key="9">
    <source>
        <dbReference type="ARBA" id="ARBA00022777"/>
    </source>
</evidence>
<dbReference type="SMART" id="SM00086">
    <property type="entry name" value="PAC"/>
    <property type="match status" value="1"/>
</dbReference>
<keyword evidence="11 18" id="KW-1133">Transmembrane helix</keyword>
<proteinExistence type="predicted"/>
<feature type="domain" description="HPt" evidence="23">
    <location>
        <begin position="1143"/>
        <end position="1243"/>
    </location>
</feature>
<keyword evidence="12" id="KW-0902">Two-component regulatory system</keyword>
<evidence type="ECO:0000256" key="5">
    <source>
        <dbReference type="ARBA" id="ARBA00022553"/>
    </source>
</evidence>
<comment type="subunit">
    <text evidence="14">At low DSF concentrations, interacts with RpfF.</text>
</comment>
<evidence type="ECO:0000256" key="15">
    <source>
        <dbReference type="ARBA" id="ARBA00068150"/>
    </source>
</evidence>
<evidence type="ECO:0000256" key="8">
    <source>
        <dbReference type="ARBA" id="ARBA00022741"/>
    </source>
</evidence>
<feature type="modified residue" description="Phosphohistidine" evidence="16">
    <location>
        <position position="1182"/>
    </location>
</feature>
<evidence type="ECO:0000256" key="17">
    <source>
        <dbReference type="PROSITE-ProRule" id="PRU00169"/>
    </source>
</evidence>
<dbReference type="GO" id="GO:0005886">
    <property type="term" value="C:plasma membrane"/>
    <property type="evidence" value="ECO:0007669"/>
    <property type="project" value="UniProtKB-SubCell"/>
</dbReference>
<dbReference type="InterPro" id="IPR000700">
    <property type="entry name" value="PAS-assoc_C"/>
</dbReference>
<dbReference type="SMART" id="SM00448">
    <property type="entry name" value="REC"/>
    <property type="match status" value="1"/>
</dbReference>
<feature type="domain" description="PAC" evidence="22">
    <location>
        <begin position="414"/>
        <end position="466"/>
    </location>
</feature>
<dbReference type="Proteomes" id="UP000548632">
    <property type="component" value="Unassembled WGS sequence"/>
</dbReference>
<dbReference type="CDD" id="cd17546">
    <property type="entry name" value="REC_hyHK_CKI1_RcsC-like"/>
    <property type="match status" value="1"/>
</dbReference>
<dbReference type="Gene3D" id="3.30.450.20">
    <property type="entry name" value="PAS domain"/>
    <property type="match status" value="2"/>
</dbReference>
<dbReference type="Gene3D" id="1.10.287.130">
    <property type="match status" value="1"/>
</dbReference>
<dbReference type="InterPro" id="IPR003594">
    <property type="entry name" value="HATPase_dom"/>
</dbReference>
<keyword evidence="5 17" id="KW-0597">Phosphoprotein</keyword>
<dbReference type="Gene3D" id="3.40.50.2300">
    <property type="match status" value="1"/>
</dbReference>
<dbReference type="SUPFAM" id="SSF47384">
    <property type="entry name" value="Homodimeric domain of signal transducing histidine kinase"/>
    <property type="match status" value="1"/>
</dbReference>
<dbReference type="GO" id="GO:0000155">
    <property type="term" value="F:phosphorelay sensor kinase activity"/>
    <property type="evidence" value="ECO:0007669"/>
    <property type="project" value="InterPro"/>
</dbReference>
<dbReference type="PANTHER" id="PTHR45339:SF1">
    <property type="entry name" value="HYBRID SIGNAL TRANSDUCTION HISTIDINE KINASE J"/>
    <property type="match status" value="1"/>
</dbReference>
<dbReference type="InterPro" id="IPR011006">
    <property type="entry name" value="CheY-like_superfamily"/>
</dbReference>
<dbReference type="InterPro" id="IPR035965">
    <property type="entry name" value="PAS-like_dom_sf"/>
</dbReference>
<dbReference type="CDD" id="cd16922">
    <property type="entry name" value="HATPase_EvgS-ArcB-TorS-like"/>
    <property type="match status" value="1"/>
</dbReference>
<evidence type="ECO:0000256" key="11">
    <source>
        <dbReference type="ARBA" id="ARBA00022989"/>
    </source>
</evidence>
<feature type="modified residue" description="4-aspartylphosphate" evidence="17">
    <location>
        <position position="1024"/>
    </location>
</feature>
<dbReference type="InterPro" id="IPR029016">
    <property type="entry name" value="GAF-like_dom_sf"/>
</dbReference>
<evidence type="ECO:0000259" key="23">
    <source>
        <dbReference type="PROSITE" id="PS50894"/>
    </source>
</evidence>
<evidence type="ECO:0000256" key="13">
    <source>
        <dbReference type="ARBA" id="ARBA00023136"/>
    </source>
</evidence>
<dbReference type="FunFam" id="1.10.287.130:FF:000002">
    <property type="entry name" value="Two-component osmosensing histidine kinase"/>
    <property type="match status" value="1"/>
</dbReference>
<evidence type="ECO:0000259" key="22">
    <source>
        <dbReference type="PROSITE" id="PS50113"/>
    </source>
</evidence>
<reference evidence="24 25" key="1">
    <citation type="journal article" date="2020" name="Arch. Microbiol.">
        <title>The genome sequence of the giant phototrophic gammaproteobacterium Thiospirillum jenense gives insight into its physiological properties and phylogenetic relationships.</title>
        <authorList>
            <person name="Imhoff J.F."/>
            <person name="Meyer T.E."/>
            <person name="Kyndt J.A."/>
        </authorList>
    </citation>
    <scope>NUCLEOTIDE SEQUENCE [LARGE SCALE GENOMIC DNA]</scope>
    <source>
        <strain evidence="24 25">DSM 216</strain>
    </source>
</reference>
<dbReference type="InterPro" id="IPR001610">
    <property type="entry name" value="PAC"/>
</dbReference>
<dbReference type="SUPFAM" id="SSF55785">
    <property type="entry name" value="PYP-like sensor domain (PAS domain)"/>
    <property type="match status" value="1"/>
</dbReference>
<dbReference type="InterPro" id="IPR013655">
    <property type="entry name" value="PAS_fold_3"/>
</dbReference>
<dbReference type="CDD" id="cd00088">
    <property type="entry name" value="HPT"/>
    <property type="match status" value="1"/>
</dbReference>
<evidence type="ECO:0000256" key="18">
    <source>
        <dbReference type="SAM" id="Phobius"/>
    </source>
</evidence>
<dbReference type="PROSITE" id="PS50894">
    <property type="entry name" value="HPT"/>
    <property type="match status" value="1"/>
</dbReference>
<feature type="transmembrane region" description="Helical" evidence="18">
    <location>
        <begin position="12"/>
        <end position="35"/>
    </location>
</feature>
<evidence type="ECO:0000256" key="1">
    <source>
        <dbReference type="ARBA" id="ARBA00000085"/>
    </source>
</evidence>
<keyword evidence="8" id="KW-0547">Nucleotide-binding</keyword>
<dbReference type="SUPFAM" id="SSF55874">
    <property type="entry name" value="ATPase domain of HSP90 chaperone/DNA topoisomerase II/histidine kinase"/>
    <property type="match status" value="1"/>
</dbReference>
<dbReference type="InterPro" id="IPR000014">
    <property type="entry name" value="PAS"/>
</dbReference>
<dbReference type="Pfam" id="PF02518">
    <property type="entry name" value="HATPase_c"/>
    <property type="match status" value="1"/>
</dbReference>
<feature type="domain" description="PAS" evidence="21">
    <location>
        <begin position="336"/>
        <end position="411"/>
    </location>
</feature>
<dbReference type="Pfam" id="PF08447">
    <property type="entry name" value="PAS_3"/>
    <property type="match status" value="1"/>
</dbReference>
<evidence type="ECO:0000256" key="16">
    <source>
        <dbReference type="PROSITE-ProRule" id="PRU00110"/>
    </source>
</evidence>
<keyword evidence="9" id="KW-0418">Kinase</keyword>
<feature type="transmembrane region" description="Helical" evidence="18">
    <location>
        <begin position="289"/>
        <end position="313"/>
    </location>
</feature>
<dbReference type="EC" id="2.7.13.3" evidence="3"/>
<sequence>MNIIRNGTVTLSLIGICILLVSVLLISLVIHQYLFAIKTYTERQFNAVQVRTQALATSEEALLLARLDELDRILIDMRNMVPLEQGPKYALTRLLRETDSKTILDFLLLDRNGKIIAWTLAGTPPDVTDRDYFTVHRHRQLDQPYLSPLLLSRVSPQRHFIALSRPYFDANNDFAGAVVAIIESDWLAVALHNTRHIAATSILITSLDGRIVVYLPNRADTVGQLLPNIAAFQSEIPQQATQVTLPPFETETQMMSWRRLANWPLVLIITESIEPILEDIAVYKGQQQFLWISVACGIFILFVGIAWLIYWLLKTIKALAISLTDERRTKAALVDSEEKFRTLTQNIPGAVYRCLNDVFWTMNYISDGIETLSGYPASGFINNTIRAYADIICPDDRINVNRQVQDAVLKQEPFELTYRLCHRDGHHIWVQEIGRSIHTDNGYLLWLDGIIVDITERKRAEATLKELNQFNVIASRLATANAQLRIETLNKGLTDCLEILGRYLNADRAYLFNNNFITETWSNTHEWCRSGVNSQIEQLQNIPFTTFPGLIERFKTGQSLVISYLNELPTTMAASKAILLEQGIKSCLMQPMFLDGDLIGFVGFDDTEQERQFSSTEQALLRLAADNFAATLGRYYQYLQEQKARQELEHTIHLRRWAQDALKQSVAELREANTALIRSSERAEALAHAAEEANVAKSDFLANMSHEIRTPMNAIVGMTYLLQNTELSQRQQGYLNNINVAATALLNIINDVLDFSKIEARKLELENVPFTLNQLLADLIAIIGLKAEEKGLTLTCQVAPDVPQLLCGDSLRLGQILINLVSNAVKFTHTGSITINVTIEQQNTQQISLCFAVTDSGIGIDSHQMARLFQAFSQGDNSTTRRFGGTGLGLVISKQLVEMMGGDIWVESHLGQGSTFYFTVTLNRVIDKEINTQSITTNPPIQLGHFIQSVHAISQSISQTTQQQPCTILPLVGRQVLLIEDNALNRELMCELLNDLGISVTNAIQGREGLRLALTKPFDLILMDIQMPELDGLEVTRRIRRCERRRARYGVTNAVPIRIPIIAMTAHAMQKDRDRSYAAGMDDHLTKPINPQQLIQVLQHWLSSNPDDLDIPINCDGTINDEKLPVVLPPFDLKIGLAHCNGKPALLRRLIAHFAIQFAATPAQLKESLIAMRYEDALQLAHSLKGSAATLGLEMVSSLAAQLEQVLSQPKTAQLQIECDRLLTILQPVLEQAITVAATLAPKSHDLIVSAHQLAFMNNNDLTTPPVDLLSALQTLQAQLTHNSLNARRSFQTILPQLASYGLEEELIKIGHCLDQLDFLQAITRLEQVMRHIGLEQMTPPL</sequence>
<dbReference type="Gene3D" id="3.30.565.10">
    <property type="entry name" value="Histidine kinase-like ATPase, C-terminal domain"/>
    <property type="match status" value="1"/>
</dbReference>
<dbReference type="FunFam" id="3.30.565.10:FF:000010">
    <property type="entry name" value="Sensor histidine kinase RcsC"/>
    <property type="match status" value="1"/>
</dbReference>
<evidence type="ECO:0000256" key="12">
    <source>
        <dbReference type="ARBA" id="ARBA00023012"/>
    </source>
</evidence>
<feature type="domain" description="Histidine kinase" evidence="19">
    <location>
        <begin position="703"/>
        <end position="924"/>
    </location>
</feature>
<dbReference type="InterPro" id="IPR003018">
    <property type="entry name" value="GAF"/>
</dbReference>
<dbReference type="PRINTS" id="PR00344">
    <property type="entry name" value="BCTRLSENSOR"/>
</dbReference>
<evidence type="ECO:0000256" key="4">
    <source>
        <dbReference type="ARBA" id="ARBA00022475"/>
    </source>
</evidence>
<dbReference type="SMART" id="SM00387">
    <property type="entry name" value="HATPase_c"/>
    <property type="match status" value="1"/>
</dbReference>
<dbReference type="PROSITE" id="PS50110">
    <property type="entry name" value="RESPONSE_REGULATORY"/>
    <property type="match status" value="1"/>
</dbReference>
<dbReference type="InterPro" id="IPR005467">
    <property type="entry name" value="His_kinase_dom"/>
</dbReference>
<evidence type="ECO:0000256" key="3">
    <source>
        <dbReference type="ARBA" id="ARBA00012438"/>
    </source>
</evidence>